<keyword evidence="2" id="KW-1185">Reference proteome</keyword>
<dbReference type="AlphaFoldDB" id="A0AAD9J0D5"/>
<accession>A0AAD9J0D5</accession>
<gene>
    <name evidence="1" type="ORF">NP493_4443g00001</name>
</gene>
<evidence type="ECO:0000313" key="1">
    <source>
        <dbReference type="EMBL" id="KAK2143713.1"/>
    </source>
</evidence>
<name>A0AAD9J0D5_RIDPI</name>
<dbReference type="Proteomes" id="UP001209878">
    <property type="component" value="Unassembled WGS sequence"/>
</dbReference>
<evidence type="ECO:0000313" key="2">
    <source>
        <dbReference type="Proteomes" id="UP001209878"/>
    </source>
</evidence>
<sequence>MCRFRCRRRRNQCAKDCYNNKLIVCGKQRRMCLENCVMLEEVCVERC</sequence>
<protein>
    <submittedName>
        <fullName evidence="1">Uncharacterized protein</fullName>
    </submittedName>
</protein>
<comment type="caution">
    <text evidence="1">The sequence shown here is derived from an EMBL/GenBank/DDBJ whole genome shotgun (WGS) entry which is preliminary data.</text>
</comment>
<dbReference type="EMBL" id="JAODUO010004428">
    <property type="protein sequence ID" value="KAK2143713.1"/>
    <property type="molecule type" value="Genomic_DNA"/>
</dbReference>
<organism evidence="1 2">
    <name type="scientific">Ridgeia piscesae</name>
    <name type="common">Tubeworm</name>
    <dbReference type="NCBI Taxonomy" id="27915"/>
    <lineage>
        <taxon>Eukaryota</taxon>
        <taxon>Metazoa</taxon>
        <taxon>Spiralia</taxon>
        <taxon>Lophotrochozoa</taxon>
        <taxon>Annelida</taxon>
        <taxon>Polychaeta</taxon>
        <taxon>Sedentaria</taxon>
        <taxon>Canalipalpata</taxon>
        <taxon>Sabellida</taxon>
        <taxon>Siboglinidae</taxon>
        <taxon>Ridgeia</taxon>
    </lineage>
</organism>
<reference evidence="1" key="1">
    <citation type="journal article" date="2023" name="Mol. Biol. Evol.">
        <title>Third-Generation Sequencing Reveals the Adaptive Role of the Epigenome in Three Deep-Sea Polychaetes.</title>
        <authorList>
            <person name="Perez M."/>
            <person name="Aroh O."/>
            <person name="Sun Y."/>
            <person name="Lan Y."/>
            <person name="Juniper S.K."/>
            <person name="Young C.R."/>
            <person name="Angers B."/>
            <person name="Qian P.Y."/>
        </authorList>
    </citation>
    <scope>NUCLEOTIDE SEQUENCE</scope>
    <source>
        <strain evidence="1">R07B-5</strain>
    </source>
</reference>
<proteinExistence type="predicted"/>